<evidence type="ECO:0000313" key="1">
    <source>
        <dbReference type="EMBL" id="CAB3255444.1"/>
    </source>
</evidence>
<accession>A0A8S1BAU6</accession>
<name>A0A8S1BAU6_ARCPL</name>
<reference evidence="3 4" key="1">
    <citation type="submission" date="2020-04" db="EMBL/GenBank/DDBJ databases">
        <authorList>
            <person name="Wallbank WR R."/>
            <person name="Pardo Diaz C."/>
            <person name="Kozak K."/>
            <person name="Martin S."/>
            <person name="Jiggins C."/>
            <person name="Moest M."/>
            <person name="Warren A I."/>
            <person name="Byers J.R.P. K."/>
            <person name="Montejo-Kovacevich G."/>
            <person name="Yen C E."/>
        </authorList>
    </citation>
    <scope>NUCLEOTIDE SEQUENCE [LARGE SCALE GENOMIC DNA]</scope>
</reference>
<comment type="caution">
    <text evidence="1">The sequence shown here is derived from an EMBL/GenBank/DDBJ whole genome shotgun (WGS) entry which is preliminary data.</text>
</comment>
<dbReference type="Proteomes" id="UP000494106">
    <property type="component" value="Unassembled WGS sequence"/>
</dbReference>
<evidence type="ECO:0000313" key="4">
    <source>
        <dbReference type="Proteomes" id="UP000494256"/>
    </source>
</evidence>
<dbReference type="EMBL" id="CADEBD010000530">
    <property type="protein sequence ID" value="CAB3257158.1"/>
    <property type="molecule type" value="Genomic_DNA"/>
</dbReference>
<dbReference type="EMBL" id="CADEBC010000575">
    <property type="protein sequence ID" value="CAB3255444.1"/>
    <property type="molecule type" value="Genomic_DNA"/>
</dbReference>
<dbReference type="OrthoDB" id="10432191at2759"/>
<protein>
    <submittedName>
        <fullName evidence="1">Uncharacterized protein</fullName>
    </submittedName>
</protein>
<gene>
    <name evidence="1" type="ORF">APLA_LOCUS14930</name>
    <name evidence="2" type="ORF">APLA_LOCUS15823</name>
</gene>
<sequence length="92" mass="10120">MVGSLTVHHTHSLNAHCCWLCKAEAASMPLRCFESTNGIDMRPPPAAGRRFAARASLTAPRRPTPLLKPAAAKLGHELRATSRIHRPFNRDL</sequence>
<dbReference type="AlphaFoldDB" id="A0A8S1BAU6"/>
<evidence type="ECO:0000313" key="2">
    <source>
        <dbReference type="EMBL" id="CAB3257158.1"/>
    </source>
</evidence>
<keyword evidence="3" id="KW-1185">Reference proteome</keyword>
<organism evidence="1 3">
    <name type="scientific">Arctia plantaginis</name>
    <name type="common">Wood tiger moth</name>
    <name type="synonym">Phalaena plantaginis</name>
    <dbReference type="NCBI Taxonomy" id="874455"/>
    <lineage>
        <taxon>Eukaryota</taxon>
        <taxon>Metazoa</taxon>
        <taxon>Ecdysozoa</taxon>
        <taxon>Arthropoda</taxon>
        <taxon>Hexapoda</taxon>
        <taxon>Insecta</taxon>
        <taxon>Pterygota</taxon>
        <taxon>Neoptera</taxon>
        <taxon>Endopterygota</taxon>
        <taxon>Lepidoptera</taxon>
        <taxon>Glossata</taxon>
        <taxon>Ditrysia</taxon>
        <taxon>Noctuoidea</taxon>
        <taxon>Erebidae</taxon>
        <taxon>Arctiinae</taxon>
        <taxon>Arctia</taxon>
    </lineage>
</organism>
<proteinExistence type="predicted"/>
<dbReference type="Proteomes" id="UP000494256">
    <property type="component" value="Unassembled WGS sequence"/>
</dbReference>
<evidence type="ECO:0000313" key="3">
    <source>
        <dbReference type="Proteomes" id="UP000494106"/>
    </source>
</evidence>